<evidence type="ECO:0000313" key="3">
    <source>
        <dbReference type="EMBL" id="TWC00774.1"/>
    </source>
</evidence>
<comment type="caution">
    <text evidence="3">The sequence shown here is derived from an EMBL/GenBank/DDBJ whole genome shotgun (WGS) entry which is preliminary data.</text>
</comment>
<evidence type="ECO:0000256" key="2">
    <source>
        <dbReference type="SAM" id="Phobius"/>
    </source>
</evidence>
<evidence type="ECO:0000256" key="1">
    <source>
        <dbReference type="SAM" id="MobiDB-lite"/>
    </source>
</evidence>
<organism evidence="3 4">
    <name type="scientific">Bradyrhizobium macuxiense</name>
    <dbReference type="NCBI Taxonomy" id="1755647"/>
    <lineage>
        <taxon>Bacteria</taxon>
        <taxon>Pseudomonadati</taxon>
        <taxon>Pseudomonadota</taxon>
        <taxon>Alphaproteobacteria</taxon>
        <taxon>Hyphomicrobiales</taxon>
        <taxon>Nitrobacteraceae</taxon>
        <taxon>Bradyrhizobium</taxon>
    </lineage>
</organism>
<dbReference type="Proteomes" id="UP000321304">
    <property type="component" value="Unassembled WGS sequence"/>
</dbReference>
<dbReference type="AlphaFoldDB" id="A0A560LZB2"/>
<keyword evidence="4" id="KW-1185">Reference proteome</keyword>
<name>A0A560LZB2_9BRAD</name>
<keyword evidence="2" id="KW-1133">Transmembrane helix</keyword>
<feature type="transmembrane region" description="Helical" evidence="2">
    <location>
        <begin position="68"/>
        <end position="90"/>
    </location>
</feature>
<feature type="region of interest" description="Disordered" evidence="1">
    <location>
        <begin position="1"/>
        <end position="25"/>
    </location>
</feature>
<keyword evidence="2" id="KW-0472">Membrane</keyword>
<sequence>MSETNPPPLPPAPAQPPHEYVPPPLPPRRGGCATAFMALFGVFLLLPGLCALLFGFGVLSESKTDPSILFLILLGLAVCFAGVMLIRAAIKGG</sequence>
<evidence type="ECO:0000313" key="4">
    <source>
        <dbReference type="Proteomes" id="UP000321304"/>
    </source>
</evidence>
<dbReference type="EMBL" id="VITY01000004">
    <property type="protein sequence ID" value="TWC00774.1"/>
    <property type="molecule type" value="Genomic_DNA"/>
</dbReference>
<accession>A0A560LZB2</accession>
<feature type="transmembrane region" description="Helical" evidence="2">
    <location>
        <begin position="33"/>
        <end position="56"/>
    </location>
</feature>
<proteinExistence type="predicted"/>
<protein>
    <submittedName>
        <fullName evidence="3">Uncharacterized protein</fullName>
    </submittedName>
</protein>
<keyword evidence="2" id="KW-0812">Transmembrane</keyword>
<gene>
    <name evidence="3" type="ORF">FBZ93_10444</name>
</gene>
<dbReference type="RefSeq" id="WP_167529006.1">
    <property type="nucleotide sequence ID" value="NZ_VITY01000004.1"/>
</dbReference>
<reference evidence="3 4" key="1">
    <citation type="submission" date="2019-06" db="EMBL/GenBank/DDBJ databases">
        <title>Genomic Encyclopedia of Type Strains, Phase IV (KMG-V): Genome sequencing to study the core and pangenomes of soil and plant-associated prokaryotes.</title>
        <authorList>
            <person name="Whitman W."/>
        </authorList>
    </citation>
    <scope>NUCLEOTIDE SEQUENCE [LARGE SCALE GENOMIC DNA]</scope>
    <source>
        <strain evidence="3 4">BR 10355</strain>
    </source>
</reference>